<dbReference type="GO" id="GO:0007030">
    <property type="term" value="P:Golgi organization"/>
    <property type="evidence" value="ECO:0007669"/>
    <property type="project" value="TreeGrafter"/>
</dbReference>
<evidence type="ECO:0000313" key="12">
    <source>
        <dbReference type="EMBL" id="KYK54738.1"/>
    </source>
</evidence>
<dbReference type="GO" id="GO:0006886">
    <property type="term" value="P:intracellular protein transport"/>
    <property type="evidence" value="ECO:0007669"/>
    <property type="project" value="InterPro"/>
</dbReference>
<evidence type="ECO:0000256" key="4">
    <source>
        <dbReference type="ARBA" id="ARBA00022448"/>
    </source>
</evidence>
<keyword evidence="6" id="KW-0333">Golgi apparatus</keyword>
<dbReference type="GO" id="GO:0000139">
    <property type="term" value="C:Golgi membrane"/>
    <property type="evidence" value="ECO:0007669"/>
    <property type="project" value="UniProtKB-SubCell"/>
</dbReference>
<dbReference type="EMBL" id="LAYC01000003">
    <property type="protein sequence ID" value="KYK54738.1"/>
    <property type="molecule type" value="Genomic_DNA"/>
</dbReference>
<dbReference type="STRING" id="98403.A0A151GC99"/>
<feature type="domain" description="Conserved oligomeric Golgi complex subunit 3 C-terminal" evidence="11">
    <location>
        <begin position="318"/>
        <end position="647"/>
    </location>
</feature>
<evidence type="ECO:0000256" key="9">
    <source>
        <dbReference type="SAM" id="MobiDB-lite"/>
    </source>
</evidence>
<comment type="subcellular location">
    <subcellularLocation>
        <location evidence="1">Golgi apparatus membrane</location>
        <topology evidence="1">Peripheral membrane protein</topology>
    </subcellularLocation>
</comment>
<evidence type="ECO:0000256" key="7">
    <source>
        <dbReference type="ARBA" id="ARBA00023136"/>
    </source>
</evidence>
<comment type="caution">
    <text evidence="12">The sequence shown here is derived from an EMBL/GenBank/DDBJ whole genome shotgun (WGS) entry which is preliminary data.</text>
</comment>
<comment type="similarity">
    <text evidence="2">Belongs to the COG3 family.</text>
</comment>
<gene>
    <name evidence="12" type="ORF">DCS_06698</name>
</gene>
<reference evidence="12 13" key="1">
    <citation type="journal article" date="2016" name="Sci. Rep.">
        <title>Insights into Adaptations to a Near-Obligate Nematode Endoparasitic Lifestyle from the Finished Genome of Drechmeria coniospora.</title>
        <authorList>
            <person name="Zhang L."/>
            <person name="Zhou Z."/>
            <person name="Guo Q."/>
            <person name="Fokkens L."/>
            <person name="Miskei M."/>
            <person name="Pocsi I."/>
            <person name="Zhang W."/>
            <person name="Chen M."/>
            <person name="Wang L."/>
            <person name="Sun Y."/>
            <person name="Donzelli B.G."/>
            <person name="Gibson D.M."/>
            <person name="Nelson D.R."/>
            <person name="Luo J.G."/>
            <person name="Rep M."/>
            <person name="Liu H."/>
            <person name="Yang S."/>
            <person name="Wang J."/>
            <person name="Krasnoff S.B."/>
            <person name="Xu Y."/>
            <person name="Molnar I."/>
            <person name="Lin M."/>
        </authorList>
    </citation>
    <scope>NUCLEOTIDE SEQUENCE [LARGE SCALE GENOMIC DNA]</scope>
    <source>
        <strain evidence="12 13">ARSEF 6962</strain>
    </source>
</reference>
<dbReference type="Pfam" id="PF04136">
    <property type="entry name" value="COG3_N"/>
    <property type="match status" value="1"/>
</dbReference>
<evidence type="ECO:0000256" key="6">
    <source>
        <dbReference type="ARBA" id="ARBA00023034"/>
    </source>
</evidence>
<dbReference type="GO" id="GO:0006914">
    <property type="term" value="P:autophagy"/>
    <property type="evidence" value="ECO:0007669"/>
    <property type="project" value="TreeGrafter"/>
</dbReference>
<dbReference type="RefSeq" id="XP_040654090.1">
    <property type="nucleotide sequence ID" value="XM_040803986.1"/>
</dbReference>
<dbReference type="AlphaFoldDB" id="A0A151GC99"/>
<keyword evidence="7" id="KW-0472">Membrane</keyword>
<evidence type="ECO:0000259" key="11">
    <source>
        <dbReference type="Pfam" id="PF20671"/>
    </source>
</evidence>
<organism evidence="12 13">
    <name type="scientific">Drechmeria coniospora</name>
    <name type="common">Nematophagous fungus</name>
    <name type="synonym">Meria coniospora</name>
    <dbReference type="NCBI Taxonomy" id="98403"/>
    <lineage>
        <taxon>Eukaryota</taxon>
        <taxon>Fungi</taxon>
        <taxon>Dikarya</taxon>
        <taxon>Ascomycota</taxon>
        <taxon>Pezizomycotina</taxon>
        <taxon>Sordariomycetes</taxon>
        <taxon>Hypocreomycetidae</taxon>
        <taxon>Hypocreales</taxon>
        <taxon>Ophiocordycipitaceae</taxon>
        <taxon>Drechmeria</taxon>
    </lineage>
</organism>
<dbReference type="GO" id="GO:0017119">
    <property type="term" value="C:Golgi transport complex"/>
    <property type="evidence" value="ECO:0007669"/>
    <property type="project" value="TreeGrafter"/>
</dbReference>
<keyword evidence="4" id="KW-0813">Transport</keyword>
<evidence type="ECO:0000256" key="3">
    <source>
        <dbReference type="ARBA" id="ARBA00020976"/>
    </source>
</evidence>
<evidence type="ECO:0000259" key="10">
    <source>
        <dbReference type="Pfam" id="PF04136"/>
    </source>
</evidence>
<dbReference type="GO" id="GO:0005801">
    <property type="term" value="C:cis-Golgi network"/>
    <property type="evidence" value="ECO:0007669"/>
    <property type="project" value="InterPro"/>
</dbReference>
<dbReference type="InterPro" id="IPR048685">
    <property type="entry name" value="COG3_C"/>
</dbReference>
<dbReference type="GeneID" id="63719341"/>
<keyword evidence="5" id="KW-0653">Protein transport</keyword>
<feature type="domain" description="Conserved oligomeric Golgi complex subunit 3 N-terminal" evidence="10">
    <location>
        <begin position="153"/>
        <end position="297"/>
    </location>
</feature>
<dbReference type="Pfam" id="PF20671">
    <property type="entry name" value="COG3_C"/>
    <property type="match status" value="1"/>
</dbReference>
<feature type="region of interest" description="Disordered" evidence="9">
    <location>
        <begin position="16"/>
        <end position="46"/>
    </location>
</feature>
<dbReference type="PANTHER" id="PTHR13302">
    <property type="entry name" value="CONSERVED OLIGOMERIC GOLGI COMPLEX COMPONENT 3"/>
    <property type="match status" value="1"/>
</dbReference>
<dbReference type="Proteomes" id="UP000076580">
    <property type="component" value="Chromosome 03"/>
</dbReference>
<accession>A0A151GC99</accession>
<evidence type="ECO:0000313" key="13">
    <source>
        <dbReference type="Proteomes" id="UP000076580"/>
    </source>
</evidence>
<evidence type="ECO:0000256" key="1">
    <source>
        <dbReference type="ARBA" id="ARBA00004395"/>
    </source>
</evidence>
<name>A0A151GC99_DRECN</name>
<evidence type="ECO:0000256" key="5">
    <source>
        <dbReference type="ARBA" id="ARBA00022927"/>
    </source>
</evidence>
<keyword evidence="13" id="KW-1185">Reference proteome</keyword>
<dbReference type="GO" id="GO:0006891">
    <property type="term" value="P:intra-Golgi vesicle-mediated transport"/>
    <property type="evidence" value="ECO:0007669"/>
    <property type="project" value="TreeGrafter"/>
</dbReference>
<sequence length="773" mass="86778">MYEEAWYSFVPDISARKPATSSQPSVHRRKESLLLQPNGVDKADEEPEQLDDVFEEIEDTNTPPEATLTKRAASYSDFYHVVKTQLAKDGLGHRTSKGSKRDRSWDALMLSHESLATSHHGVDGVEGIDDTASAADSLDDQLLEASQEQYLLYRDQLALTERHLATLIDDADATLTLLTSLSTSFRAVESQTTSFQATCEEHLTEQRRLEMLANQVGTDLHYYAYLDSASRRLNAPGASRLIDDTAFGEMVENLDSCVRFMNTHEMYRERDSYLARYNALLTKALHLLDHGFTGRLEKVSPEIARQIAATKSESARLALAFGRFGEILLDSYSLLPNVQIVVRRAYDEHGTPVESDSDTGVYVNTAANMFRTYLTTRDRDLKALTQRDSDEFQKEAKEVAVETACRNYVKQSFEKVYNENGLFFKVFNIELMWSAAPESAFQTIAAIHTSMVHPGHLAPLASSLQSVLQPVELQTVCNIVGWLASEYSVAESDEEDSYSSRKHREYAARLLVDHLWPFADGKFTTEVTKSISKAPMQDSALKIGPVENGVASSNAYPLVKRALELLAMFDHAMPKERSTMNSTVVFTIVRETIHVLQRAESKIKSQKMGTDPDLFMVKNLLIIKNELVSLEIGDIRNNPPSMQHFGQIWDKINPQHLVGFVSHIIGGSLWSRGSTPAVTAKSLTAEDMNEQLDELLRQSIYAFTERWGTLINDSQNRKVGVKPIAKVEAELEGMLHNVFSNQPEVISKLKEAIQLHVQAQNEAKDKKRGAKRY</sequence>
<dbReference type="PANTHER" id="PTHR13302:SF8">
    <property type="entry name" value="CONSERVED OLIGOMERIC GOLGI COMPLEX SUBUNIT 3"/>
    <property type="match status" value="1"/>
</dbReference>
<protein>
    <recommendedName>
        <fullName evidence="3">Conserved oligomeric Golgi complex subunit 3</fullName>
    </recommendedName>
    <alternativeName>
        <fullName evidence="8">Component of oligomeric Golgi complex 3</fullName>
    </alternativeName>
</protein>
<dbReference type="InterPro" id="IPR007265">
    <property type="entry name" value="COG_su3"/>
</dbReference>
<dbReference type="InParanoid" id="A0A151GC99"/>
<evidence type="ECO:0000256" key="2">
    <source>
        <dbReference type="ARBA" id="ARBA00009936"/>
    </source>
</evidence>
<dbReference type="InterPro" id="IPR048320">
    <property type="entry name" value="COG3_N"/>
</dbReference>
<evidence type="ECO:0000256" key="8">
    <source>
        <dbReference type="ARBA" id="ARBA00031339"/>
    </source>
</evidence>
<proteinExistence type="inferred from homology"/>